<keyword evidence="9" id="KW-1185">Reference proteome</keyword>
<feature type="chain" id="PRO_5046256060" evidence="6">
    <location>
        <begin position="19"/>
        <end position="373"/>
    </location>
</feature>
<comment type="caution">
    <text evidence="4">Lacks conserved residue(s) required for the propagation of feature annotation.</text>
</comment>
<dbReference type="Gene3D" id="2.10.25.10">
    <property type="entry name" value="Laminin"/>
    <property type="match status" value="5"/>
</dbReference>
<dbReference type="PROSITE" id="PS01187">
    <property type="entry name" value="EGF_CA"/>
    <property type="match status" value="1"/>
</dbReference>
<feature type="domain" description="EGF-like" evidence="7">
    <location>
        <begin position="162"/>
        <end position="198"/>
    </location>
</feature>
<dbReference type="GO" id="GO:0005886">
    <property type="term" value="C:plasma membrane"/>
    <property type="evidence" value="ECO:0007669"/>
    <property type="project" value="TreeGrafter"/>
</dbReference>
<feature type="disulfide bond" evidence="4">
    <location>
        <begin position="37"/>
        <end position="46"/>
    </location>
</feature>
<proteinExistence type="predicted"/>
<evidence type="ECO:0000256" key="5">
    <source>
        <dbReference type="SAM" id="Phobius"/>
    </source>
</evidence>
<keyword evidence="5" id="KW-0812">Transmembrane</keyword>
<dbReference type="PROSITE" id="PS00010">
    <property type="entry name" value="ASX_HYDROXYL"/>
    <property type="match status" value="1"/>
</dbReference>
<name>A0A663M2U3_ATHCN</name>
<feature type="disulfide bond" evidence="4">
    <location>
        <begin position="150"/>
        <end position="159"/>
    </location>
</feature>
<dbReference type="Ensembl" id="ENSACUT00000006616.1">
    <property type="protein sequence ID" value="ENSACUP00000006194.1"/>
    <property type="gene ID" value="ENSACUG00000004234.1"/>
</dbReference>
<protein>
    <submittedName>
        <fullName evidence="8">Delta like non-canonical Notch ligand 1</fullName>
    </submittedName>
</protein>
<dbReference type="InterPro" id="IPR000152">
    <property type="entry name" value="EGF-type_Asp/Asn_hydroxyl_site"/>
</dbReference>
<dbReference type="InterPro" id="IPR018097">
    <property type="entry name" value="EGF_Ca-bd_CS"/>
</dbReference>
<dbReference type="Pfam" id="PF00008">
    <property type="entry name" value="EGF"/>
    <property type="match status" value="4"/>
</dbReference>
<dbReference type="CDD" id="cd00054">
    <property type="entry name" value="EGF_CA"/>
    <property type="match status" value="4"/>
</dbReference>
<dbReference type="PROSITE" id="PS00022">
    <property type="entry name" value="EGF_1"/>
    <property type="match status" value="5"/>
</dbReference>
<dbReference type="PANTHER" id="PTHR24049:SF42">
    <property type="entry name" value="DELTA LIKE NON-CANONICAL NOTCH LIGAND 1"/>
    <property type="match status" value="1"/>
</dbReference>
<gene>
    <name evidence="8" type="primary">DLK1</name>
</gene>
<keyword evidence="2" id="KW-0677">Repeat</keyword>
<feature type="signal peptide" evidence="6">
    <location>
        <begin position="1"/>
        <end position="18"/>
    </location>
</feature>
<dbReference type="Proteomes" id="UP000472269">
    <property type="component" value="Unplaced"/>
</dbReference>
<evidence type="ECO:0000256" key="6">
    <source>
        <dbReference type="SAM" id="SignalP"/>
    </source>
</evidence>
<organism evidence="8 9">
    <name type="scientific">Athene cunicularia</name>
    <name type="common">Burrowing owl</name>
    <name type="synonym">Speotyto cunicularia</name>
    <dbReference type="NCBI Taxonomy" id="194338"/>
    <lineage>
        <taxon>Eukaryota</taxon>
        <taxon>Metazoa</taxon>
        <taxon>Chordata</taxon>
        <taxon>Craniata</taxon>
        <taxon>Vertebrata</taxon>
        <taxon>Euteleostomi</taxon>
        <taxon>Archelosauria</taxon>
        <taxon>Archosauria</taxon>
        <taxon>Dinosauria</taxon>
        <taxon>Saurischia</taxon>
        <taxon>Theropoda</taxon>
        <taxon>Coelurosauria</taxon>
        <taxon>Aves</taxon>
        <taxon>Neognathae</taxon>
        <taxon>Neoaves</taxon>
        <taxon>Telluraves</taxon>
        <taxon>Strigiformes</taxon>
        <taxon>Strigidae</taxon>
        <taxon>Athene</taxon>
    </lineage>
</organism>
<feature type="disulfide bond" evidence="4">
    <location>
        <begin position="227"/>
        <end position="236"/>
    </location>
</feature>
<dbReference type="AlphaFoldDB" id="A0A663M2U3"/>
<dbReference type="GO" id="GO:0045197">
    <property type="term" value="P:establishment or maintenance of epithelial cell apical/basal polarity"/>
    <property type="evidence" value="ECO:0007669"/>
    <property type="project" value="TreeGrafter"/>
</dbReference>
<feature type="domain" description="EGF-like" evidence="7">
    <location>
        <begin position="119"/>
        <end position="160"/>
    </location>
</feature>
<evidence type="ECO:0000256" key="2">
    <source>
        <dbReference type="ARBA" id="ARBA00022737"/>
    </source>
</evidence>
<reference evidence="8" key="2">
    <citation type="submission" date="2025-09" db="UniProtKB">
        <authorList>
            <consortium name="Ensembl"/>
        </authorList>
    </citation>
    <scope>IDENTIFICATION</scope>
</reference>
<feature type="transmembrane region" description="Helical" evidence="5">
    <location>
        <begin position="299"/>
        <end position="320"/>
    </location>
</feature>
<dbReference type="PANTHER" id="PTHR24049">
    <property type="entry name" value="CRUMBS FAMILY MEMBER"/>
    <property type="match status" value="1"/>
</dbReference>
<keyword evidence="3 4" id="KW-1015">Disulfide bond</keyword>
<feature type="domain" description="EGF-like" evidence="7">
    <location>
        <begin position="80"/>
        <end position="117"/>
    </location>
</feature>
<dbReference type="GO" id="GO:0045746">
    <property type="term" value="P:negative regulation of Notch signaling pathway"/>
    <property type="evidence" value="ECO:0007669"/>
    <property type="project" value="UniProtKB-ARBA"/>
</dbReference>
<dbReference type="InterPro" id="IPR051022">
    <property type="entry name" value="Notch_Cell-Fate_Det"/>
</dbReference>
<evidence type="ECO:0000259" key="7">
    <source>
        <dbReference type="PROSITE" id="PS50026"/>
    </source>
</evidence>
<keyword evidence="5" id="KW-1133">Transmembrane helix</keyword>
<dbReference type="SMART" id="SM00179">
    <property type="entry name" value="EGF_CA"/>
    <property type="match status" value="4"/>
</dbReference>
<evidence type="ECO:0000256" key="4">
    <source>
        <dbReference type="PROSITE-ProRule" id="PRU00076"/>
    </source>
</evidence>
<evidence type="ECO:0000256" key="3">
    <source>
        <dbReference type="ARBA" id="ARBA00023157"/>
    </source>
</evidence>
<feature type="domain" description="EGF-like" evidence="7">
    <location>
        <begin position="200"/>
        <end position="237"/>
    </location>
</feature>
<dbReference type="GO" id="GO:0032991">
    <property type="term" value="C:protein-containing complex"/>
    <property type="evidence" value="ECO:0007669"/>
    <property type="project" value="TreeGrafter"/>
</dbReference>
<dbReference type="GO" id="GO:0005737">
    <property type="term" value="C:cytoplasm"/>
    <property type="evidence" value="ECO:0007669"/>
    <property type="project" value="UniProtKB-SubCell"/>
</dbReference>
<feature type="domain" description="EGF-like" evidence="7">
    <location>
        <begin position="14"/>
        <end position="47"/>
    </location>
</feature>
<evidence type="ECO:0000256" key="1">
    <source>
        <dbReference type="ARBA" id="ARBA00022536"/>
    </source>
</evidence>
<dbReference type="GO" id="GO:0005509">
    <property type="term" value="F:calcium ion binding"/>
    <property type="evidence" value="ECO:0007669"/>
    <property type="project" value="InterPro"/>
</dbReference>
<reference evidence="8" key="1">
    <citation type="submission" date="2025-08" db="UniProtKB">
        <authorList>
            <consortium name="Ensembl"/>
        </authorList>
    </citation>
    <scope>IDENTIFICATION</scope>
</reference>
<dbReference type="PROSITE" id="PS01186">
    <property type="entry name" value="EGF_2"/>
    <property type="match status" value="3"/>
</dbReference>
<evidence type="ECO:0000313" key="9">
    <source>
        <dbReference type="Proteomes" id="UP000472269"/>
    </source>
</evidence>
<keyword evidence="1 4" id="KW-0245">EGF-like domain</keyword>
<keyword evidence="5" id="KW-0472">Membrane</keyword>
<accession>A0A663M2U3</accession>
<dbReference type="SUPFAM" id="SSF57196">
    <property type="entry name" value="EGF/Laminin"/>
    <property type="match status" value="4"/>
</dbReference>
<keyword evidence="6" id="KW-0732">Signal</keyword>
<sequence>MLIFLVSYCKSLLPGVNCKTGCHPENGFCEFPSECRCQPGWQGALCNQCVPFPGCLHGSCAKPWQCICEEGWVGSLCDIDIHPCSAKPCTNNSTCIETGDGGYICLCAQGFTGKNCHLKKGPCIINGSPCQNGGTCIDDNGFAPHASCLCPSGFAGNFCEIDRDDCESSPCENGGTCTDTGVDFSCFCPHGYTGKLCSSRVIFCASDPCENGGTCSEHPQGGFECICKPEFIGVTCKHPSKNTSLPGVNMETKHTQNYKPPPKAHHRSVHQQQEILKITMKETIQNADPLLSRSQVICFVVLGLLTCLVVLGTTGIVFFSKCEMWLANAKYSHLLRKKKNFFLKSNNGENLSVNIIFPEKIKLTNYTKNYTAI</sequence>
<evidence type="ECO:0000313" key="8">
    <source>
        <dbReference type="Ensembl" id="ENSACUP00000006194.1"/>
    </source>
</evidence>
<dbReference type="PROSITE" id="PS50026">
    <property type="entry name" value="EGF_3"/>
    <property type="match status" value="5"/>
</dbReference>
<dbReference type="InterPro" id="IPR000742">
    <property type="entry name" value="EGF"/>
</dbReference>
<dbReference type="SMART" id="SM00181">
    <property type="entry name" value="EGF"/>
    <property type="match status" value="6"/>
</dbReference>
<dbReference type="Pfam" id="PF21700">
    <property type="entry name" value="EGF_DL_JAG"/>
    <property type="match status" value="1"/>
</dbReference>
<feature type="disulfide bond" evidence="4">
    <location>
        <begin position="188"/>
        <end position="197"/>
    </location>
</feature>
<dbReference type="GO" id="GO:0007157">
    <property type="term" value="P:heterophilic cell-cell adhesion via plasma membrane cell adhesion molecules"/>
    <property type="evidence" value="ECO:0007669"/>
    <property type="project" value="TreeGrafter"/>
</dbReference>
<dbReference type="InterPro" id="IPR001881">
    <property type="entry name" value="EGF-like_Ca-bd_dom"/>
</dbReference>
<dbReference type="OMA" id="MQNYKPP"/>
<feature type="disulfide bond" evidence="4">
    <location>
        <begin position="107"/>
        <end position="116"/>
    </location>
</feature>